<gene>
    <name evidence="7" type="ORF">EH31_10895</name>
</gene>
<evidence type="ECO:0000313" key="7">
    <source>
        <dbReference type="EMBL" id="KEO89657.1"/>
    </source>
</evidence>
<evidence type="ECO:0000256" key="3">
    <source>
        <dbReference type="ARBA" id="ARBA00022989"/>
    </source>
</evidence>
<feature type="transmembrane region" description="Helical" evidence="5">
    <location>
        <begin position="138"/>
        <end position="161"/>
    </location>
</feature>
<dbReference type="eggNOG" id="COG0842">
    <property type="taxonomic scope" value="Bacteria"/>
</dbReference>
<reference evidence="7 8" key="1">
    <citation type="submission" date="2014-04" db="EMBL/GenBank/DDBJ databases">
        <title>A comprehensive comparison of genomes of Erythrobacter spp. strains.</title>
        <authorList>
            <person name="Zheng Q."/>
        </authorList>
    </citation>
    <scope>NUCLEOTIDE SEQUENCE [LARGE SCALE GENOMIC DNA]</scope>
    <source>
        <strain evidence="7 8">DSM 6997</strain>
    </source>
</reference>
<protein>
    <recommendedName>
        <fullName evidence="6">ABC-2 type transporter transmembrane domain-containing protein</fullName>
    </recommendedName>
</protein>
<proteinExistence type="predicted"/>
<dbReference type="InterPro" id="IPR013525">
    <property type="entry name" value="ABC2_TM"/>
</dbReference>
<feature type="domain" description="ABC-2 type transporter transmembrane" evidence="6">
    <location>
        <begin position="51"/>
        <end position="243"/>
    </location>
</feature>
<name>A0A074MVP8_ERYLO</name>
<accession>A0A074MVP8</accession>
<dbReference type="GO" id="GO:0140359">
    <property type="term" value="F:ABC-type transporter activity"/>
    <property type="evidence" value="ECO:0007669"/>
    <property type="project" value="InterPro"/>
</dbReference>
<feature type="transmembrane region" description="Helical" evidence="5">
    <location>
        <begin position="61"/>
        <end position="83"/>
    </location>
</feature>
<dbReference type="PANTHER" id="PTHR43077">
    <property type="entry name" value="TRANSPORT PERMEASE YVFS-RELATED"/>
    <property type="match status" value="1"/>
</dbReference>
<dbReference type="RefSeq" id="WP_034960223.1">
    <property type="nucleotide sequence ID" value="NZ_JMIW01000004.1"/>
</dbReference>
<dbReference type="InterPro" id="IPR051328">
    <property type="entry name" value="T7SS_ABC-Transporter"/>
</dbReference>
<feature type="transmembrane region" description="Helical" evidence="5">
    <location>
        <begin position="104"/>
        <end position="126"/>
    </location>
</feature>
<sequence length="251" mass="26612">MMSTLLPSAPRIYWLESRAEFIKSARMPQFIIPTIALPPTFYALFAFALGQGSTASATQTLATFGVFAVMGPALFGFGVNIAAERETGQLELKRLSPMPAGAQITAKIAATTVYCAVAFVILYALGVAAGVSLAPSQWAAMLLVHFLSIIPFSLIGIGIGYRFGQGAAVALANIVFLALAVLGGLWFPTTAMPQFMQILAWSLPSYHLGEIALMAAGQRDGGYLLLHAGPLLLITLAAAIFAWTGERQQSR</sequence>
<feature type="transmembrane region" description="Helical" evidence="5">
    <location>
        <begin position="168"/>
        <end position="187"/>
    </location>
</feature>
<dbReference type="EMBL" id="JMIW01000004">
    <property type="protein sequence ID" value="KEO89657.1"/>
    <property type="molecule type" value="Genomic_DNA"/>
</dbReference>
<evidence type="ECO:0000259" key="6">
    <source>
        <dbReference type="Pfam" id="PF12698"/>
    </source>
</evidence>
<evidence type="ECO:0000313" key="8">
    <source>
        <dbReference type="Proteomes" id="UP000027647"/>
    </source>
</evidence>
<organism evidence="7 8">
    <name type="scientific">Erythrobacter longus</name>
    <dbReference type="NCBI Taxonomy" id="1044"/>
    <lineage>
        <taxon>Bacteria</taxon>
        <taxon>Pseudomonadati</taxon>
        <taxon>Pseudomonadota</taxon>
        <taxon>Alphaproteobacteria</taxon>
        <taxon>Sphingomonadales</taxon>
        <taxon>Erythrobacteraceae</taxon>
        <taxon>Erythrobacter/Porphyrobacter group</taxon>
        <taxon>Erythrobacter</taxon>
    </lineage>
</organism>
<dbReference type="STRING" id="1044.EH31_10895"/>
<keyword evidence="2 5" id="KW-0812">Transmembrane</keyword>
<dbReference type="PANTHER" id="PTHR43077:SF11">
    <property type="entry name" value="TRANSPORT PERMEASE YVFS-RELATED"/>
    <property type="match status" value="1"/>
</dbReference>
<dbReference type="Pfam" id="PF12698">
    <property type="entry name" value="ABC2_membrane_3"/>
    <property type="match status" value="1"/>
</dbReference>
<dbReference type="Proteomes" id="UP000027647">
    <property type="component" value="Unassembled WGS sequence"/>
</dbReference>
<keyword evidence="3 5" id="KW-1133">Transmembrane helix</keyword>
<keyword evidence="4 5" id="KW-0472">Membrane</keyword>
<dbReference type="AlphaFoldDB" id="A0A074MVP8"/>
<feature type="transmembrane region" description="Helical" evidence="5">
    <location>
        <begin position="30"/>
        <end position="49"/>
    </location>
</feature>
<evidence type="ECO:0000256" key="4">
    <source>
        <dbReference type="ARBA" id="ARBA00023136"/>
    </source>
</evidence>
<comment type="subcellular location">
    <subcellularLocation>
        <location evidence="1">Membrane</location>
        <topology evidence="1">Multi-pass membrane protein</topology>
    </subcellularLocation>
</comment>
<dbReference type="GO" id="GO:0016020">
    <property type="term" value="C:membrane"/>
    <property type="evidence" value="ECO:0007669"/>
    <property type="project" value="UniProtKB-SubCell"/>
</dbReference>
<comment type="caution">
    <text evidence="7">The sequence shown here is derived from an EMBL/GenBank/DDBJ whole genome shotgun (WGS) entry which is preliminary data.</text>
</comment>
<evidence type="ECO:0000256" key="5">
    <source>
        <dbReference type="SAM" id="Phobius"/>
    </source>
</evidence>
<evidence type="ECO:0000256" key="1">
    <source>
        <dbReference type="ARBA" id="ARBA00004141"/>
    </source>
</evidence>
<evidence type="ECO:0000256" key="2">
    <source>
        <dbReference type="ARBA" id="ARBA00022692"/>
    </source>
</evidence>
<feature type="transmembrane region" description="Helical" evidence="5">
    <location>
        <begin position="223"/>
        <end position="243"/>
    </location>
</feature>
<keyword evidence="8" id="KW-1185">Reference proteome</keyword>